<organism evidence="2 4">
    <name type="scientific">Janibacter hoylei PVAS-1</name>
    <dbReference type="NCBI Taxonomy" id="1210046"/>
    <lineage>
        <taxon>Bacteria</taxon>
        <taxon>Bacillati</taxon>
        <taxon>Actinomycetota</taxon>
        <taxon>Actinomycetes</taxon>
        <taxon>Micrococcales</taxon>
        <taxon>Intrasporangiaceae</taxon>
        <taxon>Janibacter</taxon>
    </lineage>
</organism>
<evidence type="ECO:0000256" key="1">
    <source>
        <dbReference type="SAM" id="Phobius"/>
    </source>
</evidence>
<reference evidence="3" key="3">
    <citation type="submission" date="2017-11" db="EMBL/GenBank/DDBJ databases">
        <authorList>
            <person name="Seuylemezian A."/>
            <person name="Cooper K."/>
            <person name="Vaishampayan P."/>
        </authorList>
    </citation>
    <scope>NUCLEOTIDE SEQUENCE</scope>
    <source>
        <strain evidence="3">PVAS-1</strain>
    </source>
</reference>
<dbReference type="PATRIC" id="fig|1210046.3.peg.1534"/>
<feature type="transmembrane region" description="Helical" evidence="1">
    <location>
        <begin position="52"/>
        <end position="74"/>
    </location>
</feature>
<dbReference type="RefSeq" id="WP_007926900.1">
    <property type="nucleotide sequence ID" value="NZ_ALWX01000031.1"/>
</dbReference>
<gene>
    <name evidence="2" type="ORF">B277_07995</name>
    <name evidence="3" type="ORF">CWN80_11440</name>
</gene>
<name>K1DYB5_9MICO</name>
<reference evidence="2 4" key="2">
    <citation type="journal article" date="2012" name="J. Bacteriol.">
        <title>Genome Sequence of Janibacter hoylei MTCC8307, Isolated from the Stratospheric Air.</title>
        <authorList>
            <person name="Pawar S.P."/>
            <person name="Dhotre D.P."/>
            <person name="Shetty S.A."/>
            <person name="Chowdhury S.P."/>
            <person name="Chaudhari B.L."/>
            <person name="Shouche Y.S."/>
        </authorList>
    </citation>
    <scope>NUCLEOTIDE SEQUENCE [LARGE SCALE GENOMIC DNA]</scope>
    <source>
        <strain evidence="2 4">PVAS-1</strain>
    </source>
</reference>
<dbReference type="Proteomes" id="UP000288711">
    <property type="component" value="Unassembled WGS sequence"/>
</dbReference>
<protein>
    <submittedName>
        <fullName evidence="2">Uncharacterized protein</fullName>
    </submittedName>
</protein>
<sequence>MSKRPRSNPKPIPFVVTGAVIGFVVFGVVSWLGPNRNEGFDITYDPGAALGYMSVLGLFLGALVGAAVAALFTYRR</sequence>
<proteinExistence type="predicted"/>
<comment type="caution">
    <text evidence="2">The sequence shown here is derived from an EMBL/GenBank/DDBJ whole genome shotgun (WGS) entry which is preliminary data.</text>
</comment>
<dbReference type="EMBL" id="PIPF01000010">
    <property type="protein sequence ID" value="RWU82750.1"/>
    <property type="molecule type" value="Genomic_DNA"/>
</dbReference>
<dbReference type="EMBL" id="ALWX01000031">
    <property type="protein sequence ID" value="EKA61404.1"/>
    <property type="molecule type" value="Genomic_DNA"/>
</dbReference>
<evidence type="ECO:0000313" key="4">
    <source>
        <dbReference type="Proteomes" id="UP000004474"/>
    </source>
</evidence>
<keyword evidence="1" id="KW-0812">Transmembrane</keyword>
<feature type="transmembrane region" description="Helical" evidence="1">
    <location>
        <begin position="12"/>
        <end position="32"/>
    </location>
</feature>
<keyword evidence="1" id="KW-0472">Membrane</keyword>
<reference evidence="3 5" key="1">
    <citation type="journal article" date="2009" name="Int. J. Syst. Evol. Microbiol.">
        <title>Janibacter hoylei sp. nov., Bacillus isronensis sp. nov. and Bacillus aryabhattai sp. nov., isolated from cryotubes used for collecting air from the upper atmosphere.</title>
        <authorList>
            <person name="Shivaji S."/>
            <person name="Chaturvedi P."/>
            <person name="Begum Z."/>
            <person name="Pindi P.K."/>
            <person name="Manorama R."/>
            <person name="Padmanaban D.A."/>
            <person name="Shouche Y.S."/>
            <person name="Pawar S."/>
            <person name="Vaishampayan P."/>
            <person name="Dutt C.B."/>
            <person name="Datta G.N."/>
            <person name="Manchanda R.K."/>
            <person name="Rao U.R."/>
            <person name="Bhargava P.M."/>
            <person name="Narlikar J.V."/>
        </authorList>
    </citation>
    <scope>NUCLEOTIDE SEQUENCE [LARGE SCALE GENOMIC DNA]</scope>
    <source>
        <strain evidence="3 5">PVAS-1</strain>
    </source>
</reference>
<evidence type="ECO:0000313" key="5">
    <source>
        <dbReference type="Proteomes" id="UP000288711"/>
    </source>
</evidence>
<dbReference type="Proteomes" id="UP000004474">
    <property type="component" value="Unassembled WGS sequence"/>
</dbReference>
<accession>K1DYB5</accession>
<keyword evidence="5" id="KW-1185">Reference proteome</keyword>
<dbReference type="AlphaFoldDB" id="K1DYB5"/>
<evidence type="ECO:0000313" key="2">
    <source>
        <dbReference type="EMBL" id="EKA61404.1"/>
    </source>
</evidence>
<keyword evidence="1" id="KW-1133">Transmembrane helix</keyword>
<evidence type="ECO:0000313" key="3">
    <source>
        <dbReference type="EMBL" id="RWU82750.1"/>
    </source>
</evidence>